<dbReference type="Pfam" id="PF02661">
    <property type="entry name" value="Fic"/>
    <property type="match status" value="1"/>
</dbReference>
<protein>
    <submittedName>
        <fullName evidence="5">Fic family protein</fullName>
    </submittedName>
</protein>
<dbReference type="PROSITE" id="PS51459">
    <property type="entry name" value="FIDO"/>
    <property type="match status" value="1"/>
</dbReference>
<dbReference type="SUPFAM" id="SSF46785">
    <property type="entry name" value="Winged helix' DNA-binding domain"/>
    <property type="match status" value="1"/>
</dbReference>
<keyword evidence="2" id="KW-0067">ATP-binding</keyword>
<feature type="active site" evidence="1">
    <location>
        <position position="177"/>
    </location>
</feature>
<organism evidence="5">
    <name type="scientific">Prevotella sp. GTC17253</name>
    <dbReference type="NCBI Taxonomy" id="3236793"/>
    <lineage>
        <taxon>Bacteria</taxon>
        <taxon>Pseudomonadati</taxon>
        <taxon>Bacteroidota</taxon>
        <taxon>Bacteroidia</taxon>
        <taxon>Bacteroidales</taxon>
        <taxon>Prevotellaceae</taxon>
        <taxon>Prevotella</taxon>
    </lineage>
</organism>
<feature type="binding site" evidence="2">
    <location>
        <begin position="128"/>
        <end position="136"/>
    </location>
    <ligand>
        <name>ATP</name>
        <dbReference type="ChEBI" id="CHEBI:30616"/>
    </ligand>
</feature>
<evidence type="ECO:0000256" key="3">
    <source>
        <dbReference type="PIRSR" id="PIRSR640198-3"/>
    </source>
</evidence>
<dbReference type="Pfam" id="PF13412">
    <property type="entry name" value="HTH_24"/>
    <property type="match status" value="1"/>
</dbReference>
<dbReference type="SUPFAM" id="SSF140931">
    <property type="entry name" value="Fic-like"/>
    <property type="match status" value="1"/>
</dbReference>
<feature type="site" description="Important for autoinhibition of adenylyltransferase activity" evidence="3">
    <location>
        <position position="54"/>
    </location>
</feature>
<evidence type="ECO:0000313" key="5">
    <source>
        <dbReference type="EMBL" id="BFO72348.1"/>
    </source>
</evidence>
<accession>A0AB33IRH3</accession>
<dbReference type="EMBL" id="AP035785">
    <property type="protein sequence ID" value="BFO72348.1"/>
    <property type="molecule type" value="Genomic_DNA"/>
</dbReference>
<dbReference type="InterPro" id="IPR036597">
    <property type="entry name" value="Fido-like_dom_sf"/>
</dbReference>
<dbReference type="InterPro" id="IPR040198">
    <property type="entry name" value="Fido_containing"/>
</dbReference>
<evidence type="ECO:0000259" key="4">
    <source>
        <dbReference type="PROSITE" id="PS51459"/>
    </source>
</evidence>
<dbReference type="AlphaFoldDB" id="A0AB33IRH3"/>
<dbReference type="Gene3D" id="1.10.10.10">
    <property type="entry name" value="Winged helix-like DNA-binding domain superfamily/Winged helix DNA-binding domain"/>
    <property type="match status" value="1"/>
</dbReference>
<reference evidence="5" key="1">
    <citation type="submission" date="2024-07" db="EMBL/GenBank/DDBJ databases">
        <title>Complete genome sequence of Prevotella sp. YM-2024 GTC17253.</title>
        <authorList>
            <person name="Hayashi M."/>
            <person name="Muto Y."/>
            <person name="Tanaka K."/>
            <person name="Niwa H."/>
        </authorList>
    </citation>
    <scope>NUCLEOTIDE SEQUENCE</scope>
    <source>
        <strain evidence="5">GTC17253</strain>
    </source>
</reference>
<dbReference type="PANTHER" id="PTHR13504">
    <property type="entry name" value="FIDO DOMAIN-CONTAINING PROTEIN DDB_G0283145"/>
    <property type="match status" value="1"/>
</dbReference>
<dbReference type="InterPro" id="IPR003812">
    <property type="entry name" value="Fido"/>
</dbReference>
<evidence type="ECO:0000256" key="1">
    <source>
        <dbReference type="PIRSR" id="PIRSR640198-1"/>
    </source>
</evidence>
<gene>
    <name evidence="5" type="ORF">GTC17253_23140</name>
</gene>
<feature type="binding site" evidence="2">
    <location>
        <begin position="218"/>
        <end position="219"/>
    </location>
    <ligand>
        <name>ATP</name>
        <dbReference type="ChEBI" id="CHEBI:30616"/>
    </ligand>
</feature>
<dbReference type="InterPro" id="IPR036390">
    <property type="entry name" value="WH_DNA-bd_sf"/>
</dbReference>
<feature type="domain" description="Fido" evidence="4">
    <location>
        <begin position="98"/>
        <end position="240"/>
    </location>
</feature>
<keyword evidence="2" id="KW-0547">Nucleotide-binding</keyword>
<dbReference type="Gene3D" id="1.10.3290.10">
    <property type="entry name" value="Fido-like domain"/>
    <property type="match status" value="1"/>
</dbReference>
<proteinExistence type="predicted"/>
<sequence>MYTPPFTITAKIVNQIADISAQIERYAIKLEQDDTLRLRKANRIKTIHSSLAIEGNTLSENEVKEIFEGKTVVAPFRQIQEVKNALSTYDIFNELNPFDITDLLRAHGTMMRALTDDAGHFRRGNVGVFSEQGMVHIAPPADRVPYLIEELFSWLKKAQDHLLIRSCVFHYEFEFIHPFSDGNGRTGRLWQSLILSKLHPLFSYLPVENIVHSNQEQYYEAIAAANDQVNSTPFIEFMLDEILKTLKSHQGHPLNKSQGLKKHINEEFKVVFGTEFGVKFGVKFGVNEKQTLLLLAKNPLLTSSEIAQQVGISQRAIEKQFQKFRQLGIIERNGSDKTGRWEVCQTKPSY</sequence>
<dbReference type="InterPro" id="IPR036388">
    <property type="entry name" value="WH-like_DNA-bd_sf"/>
</dbReference>
<dbReference type="PANTHER" id="PTHR13504:SF38">
    <property type="entry name" value="FIDO DOMAIN-CONTAINING PROTEIN"/>
    <property type="match status" value="1"/>
</dbReference>
<name>A0AB33IRH3_9BACT</name>
<dbReference type="GO" id="GO:0005524">
    <property type="term" value="F:ATP binding"/>
    <property type="evidence" value="ECO:0007669"/>
    <property type="project" value="UniProtKB-KW"/>
</dbReference>
<feature type="binding site" evidence="2">
    <location>
        <position position="226"/>
    </location>
    <ligand>
        <name>ATP</name>
        <dbReference type="ChEBI" id="CHEBI:30616"/>
    </ligand>
</feature>
<feature type="binding site" evidence="2">
    <location>
        <begin position="181"/>
        <end position="188"/>
    </location>
    <ligand>
        <name>ATP</name>
        <dbReference type="ChEBI" id="CHEBI:30616"/>
    </ligand>
</feature>
<evidence type="ECO:0000256" key="2">
    <source>
        <dbReference type="PIRSR" id="PIRSR640198-2"/>
    </source>
</evidence>